<dbReference type="PANTHER" id="PTHR46825">
    <property type="entry name" value="D-ALANYL-D-ALANINE-CARBOXYPEPTIDASE/ENDOPEPTIDASE AMPH"/>
    <property type="match status" value="1"/>
</dbReference>
<proteinExistence type="predicted"/>
<dbReference type="GO" id="GO:0016787">
    <property type="term" value="F:hydrolase activity"/>
    <property type="evidence" value="ECO:0007669"/>
    <property type="project" value="UniProtKB-KW"/>
</dbReference>
<dbReference type="InterPro" id="IPR012338">
    <property type="entry name" value="Beta-lactam/transpept-like"/>
</dbReference>
<dbReference type="InterPro" id="IPR006311">
    <property type="entry name" value="TAT_signal"/>
</dbReference>
<evidence type="ECO:0000313" key="6">
    <source>
        <dbReference type="Proteomes" id="UP000294739"/>
    </source>
</evidence>
<dbReference type="Gene3D" id="3.40.710.10">
    <property type="entry name" value="DD-peptidase/beta-lactamase superfamily"/>
    <property type="match status" value="1"/>
</dbReference>
<dbReference type="Pfam" id="PF00144">
    <property type="entry name" value="Beta-lactamase"/>
    <property type="match status" value="1"/>
</dbReference>
<gene>
    <name evidence="5" type="ORF">E1269_31505</name>
</gene>
<evidence type="ECO:0000256" key="2">
    <source>
        <dbReference type="ARBA" id="ARBA00023136"/>
    </source>
</evidence>
<evidence type="ECO:0000256" key="3">
    <source>
        <dbReference type="SAM" id="SignalP"/>
    </source>
</evidence>
<evidence type="ECO:0000256" key="1">
    <source>
        <dbReference type="ARBA" id="ARBA00004370"/>
    </source>
</evidence>
<dbReference type="InterPro" id="IPR001466">
    <property type="entry name" value="Beta-lactam-related"/>
</dbReference>
<comment type="caution">
    <text evidence="5">The sequence shown here is derived from an EMBL/GenBank/DDBJ whole genome shotgun (WGS) entry which is preliminary data.</text>
</comment>
<feature type="signal peptide" evidence="3">
    <location>
        <begin position="1"/>
        <end position="39"/>
    </location>
</feature>
<keyword evidence="2" id="KW-0472">Membrane</keyword>
<dbReference type="AlphaFoldDB" id="A0A4R5CA15"/>
<keyword evidence="5" id="KW-0378">Hydrolase</keyword>
<reference evidence="5 6" key="1">
    <citation type="submission" date="2019-03" db="EMBL/GenBank/DDBJ databases">
        <title>Draft genome sequences of novel Actinobacteria.</title>
        <authorList>
            <person name="Sahin N."/>
            <person name="Ay H."/>
            <person name="Saygin H."/>
        </authorList>
    </citation>
    <scope>NUCLEOTIDE SEQUENCE [LARGE SCALE GENOMIC DNA]</scope>
    <source>
        <strain evidence="5 6">5K138</strain>
    </source>
</reference>
<comment type="subcellular location">
    <subcellularLocation>
        <location evidence="1">Membrane</location>
    </subcellularLocation>
</comment>
<dbReference type="PANTHER" id="PTHR46825:SF11">
    <property type="entry name" value="PENICILLIN-BINDING PROTEIN 4"/>
    <property type="match status" value="1"/>
</dbReference>
<keyword evidence="3" id="KW-0732">Signal</keyword>
<dbReference type="InterPro" id="IPR050491">
    <property type="entry name" value="AmpC-like"/>
</dbReference>
<dbReference type="RefSeq" id="WP_131902130.1">
    <property type="nucleotide sequence ID" value="NZ_SMKZ01000098.1"/>
</dbReference>
<dbReference type="EMBL" id="SMKZ01000098">
    <property type="protein sequence ID" value="TDD95020.1"/>
    <property type="molecule type" value="Genomic_DNA"/>
</dbReference>
<dbReference type="SUPFAM" id="SSF56601">
    <property type="entry name" value="beta-lactamase/transpeptidase-like"/>
    <property type="match status" value="1"/>
</dbReference>
<feature type="domain" description="Beta-lactamase-related" evidence="4">
    <location>
        <begin position="61"/>
        <end position="387"/>
    </location>
</feature>
<name>A0A4R5CA15_9ACTN</name>
<dbReference type="Proteomes" id="UP000294739">
    <property type="component" value="Unassembled WGS sequence"/>
</dbReference>
<dbReference type="PROSITE" id="PS51318">
    <property type="entry name" value="TAT"/>
    <property type="match status" value="1"/>
</dbReference>
<evidence type="ECO:0000259" key="4">
    <source>
        <dbReference type="Pfam" id="PF00144"/>
    </source>
</evidence>
<organism evidence="5 6">
    <name type="scientific">Jiangella asiatica</name>
    <dbReference type="NCBI Taxonomy" id="2530372"/>
    <lineage>
        <taxon>Bacteria</taxon>
        <taxon>Bacillati</taxon>
        <taxon>Actinomycetota</taxon>
        <taxon>Actinomycetes</taxon>
        <taxon>Jiangellales</taxon>
        <taxon>Jiangellaceae</taxon>
        <taxon>Jiangella</taxon>
    </lineage>
</organism>
<dbReference type="GO" id="GO:0016020">
    <property type="term" value="C:membrane"/>
    <property type="evidence" value="ECO:0007669"/>
    <property type="project" value="UniProtKB-SubCell"/>
</dbReference>
<feature type="chain" id="PRO_5038349027" evidence="3">
    <location>
        <begin position="40"/>
        <end position="406"/>
    </location>
</feature>
<dbReference type="InParanoid" id="A0A4R5CA15"/>
<accession>A0A4R5CA15</accession>
<evidence type="ECO:0000313" key="5">
    <source>
        <dbReference type="EMBL" id="TDD95020.1"/>
    </source>
</evidence>
<dbReference type="OrthoDB" id="4281716at2"/>
<protein>
    <submittedName>
        <fullName evidence="5">Class A beta-lactamase-related serine hydrolase</fullName>
    </submittedName>
</protein>
<sequence length="406" mass="43621">MTHQPSGYREPSRRSLLRALGAAPVVAAGVLAASPAASAVVPARSAEKGRVPQTLRPGGQLDRYVAERAARDEFSGTVLIAYRGDPVLTRSHGMADKDRDIPNRPDTIFNLASVTKIFTGLAVMQLAAKGELGIHDTLGGHLDGFAAEPAGATLHQLLTHTSGVGRDATGPDVGIPSEWDSLEVVWDGVLGAIREIPTTKFPPGNGNSYSNDAFWLLGAIVATVSGEDYFYDYVRQHIFQPAGMRDTDYYTRPQVQGDRDIAHQYPLGPDGQRFDFTMGEQFPFVGGPDGGAYSTVEDMLHFATALQDDELLDRSFTDIATRGKLPKSPARDETASHLFTGYGCHDYVYRGQRIYGNDGGGPGAGANLDIFPGLDWVTVVVTNYGDTPTTVKPIVNLARELIVDSA</sequence>
<keyword evidence="6" id="KW-1185">Reference proteome</keyword>